<dbReference type="NCBIfam" id="TIGR00115">
    <property type="entry name" value="tig"/>
    <property type="match status" value="1"/>
</dbReference>
<evidence type="ECO:0000256" key="13">
    <source>
        <dbReference type="SAM" id="MobiDB-lite"/>
    </source>
</evidence>
<dbReference type="SUPFAM" id="SSF109998">
    <property type="entry name" value="Triger factor/SurA peptide-binding domain-like"/>
    <property type="match status" value="1"/>
</dbReference>
<evidence type="ECO:0000259" key="15">
    <source>
        <dbReference type="Pfam" id="PF05697"/>
    </source>
</evidence>
<dbReference type="SUPFAM" id="SSF54534">
    <property type="entry name" value="FKBP-like"/>
    <property type="match status" value="1"/>
</dbReference>
<reference evidence="18" key="1">
    <citation type="submission" date="2017-09" db="EMBL/GenBank/DDBJ databases">
        <title>Depth-based differentiation of microbial function through sediment-hosted aquifers and enrichment of novel symbionts in the deep terrestrial subsurface.</title>
        <authorList>
            <person name="Probst A.J."/>
            <person name="Ladd B."/>
            <person name="Jarett J.K."/>
            <person name="Geller-Mcgrath D.E."/>
            <person name="Sieber C.M.K."/>
            <person name="Emerson J.B."/>
            <person name="Anantharaman K."/>
            <person name="Thomas B.C."/>
            <person name="Malmstrom R."/>
            <person name="Stieglmeier M."/>
            <person name="Klingl A."/>
            <person name="Woyke T."/>
            <person name="Ryan C.M."/>
            <person name="Banfield J.F."/>
        </authorList>
    </citation>
    <scope>NUCLEOTIDE SEQUENCE [LARGE SCALE GENOMIC DNA]</scope>
</reference>
<dbReference type="InterPro" id="IPR008880">
    <property type="entry name" value="Trigger_fac_C"/>
</dbReference>
<keyword evidence="7 11" id="KW-0143">Chaperone</keyword>
<dbReference type="GO" id="GO:0043022">
    <property type="term" value="F:ribosome binding"/>
    <property type="evidence" value="ECO:0007669"/>
    <property type="project" value="TreeGrafter"/>
</dbReference>
<evidence type="ECO:0000256" key="4">
    <source>
        <dbReference type="ARBA" id="ARBA00016902"/>
    </source>
</evidence>
<protein>
    <recommendedName>
        <fullName evidence="4 11">Trigger factor</fullName>
        <shortName evidence="11">TF</shortName>
        <ecNumber evidence="3 11">5.2.1.8</ecNumber>
    </recommendedName>
    <alternativeName>
        <fullName evidence="10 11">PPIase</fullName>
    </alternativeName>
</protein>
<accession>A0A2H0TZ00</accession>
<keyword evidence="6 11" id="KW-0697">Rotamase</keyword>
<dbReference type="EMBL" id="PFBU01000027">
    <property type="protein sequence ID" value="PIR78449.1"/>
    <property type="molecule type" value="Genomic_DNA"/>
</dbReference>
<dbReference type="Gene3D" id="1.10.3120.10">
    <property type="entry name" value="Trigger factor, C-terminal domain"/>
    <property type="match status" value="1"/>
</dbReference>
<dbReference type="InterPro" id="IPR005215">
    <property type="entry name" value="Trig_fac"/>
</dbReference>
<evidence type="ECO:0000256" key="6">
    <source>
        <dbReference type="ARBA" id="ARBA00023110"/>
    </source>
</evidence>
<evidence type="ECO:0000259" key="16">
    <source>
        <dbReference type="Pfam" id="PF05698"/>
    </source>
</evidence>
<dbReference type="InterPro" id="IPR027304">
    <property type="entry name" value="Trigger_fact/SurA_dom_sf"/>
</dbReference>
<dbReference type="GO" id="GO:0015031">
    <property type="term" value="P:protein transport"/>
    <property type="evidence" value="ECO:0007669"/>
    <property type="project" value="UniProtKB-UniRule"/>
</dbReference>
<dbReference type="GO" id="GO:0003755">
    <property type="term" value="F:peptidyl-prolyl cis-trans isomerase activity"/>
    <property type="evidence" value="ECO:0007669"/>
    <property type="project" value="UniProtKB-UniRule"/>
</dbReference>
<comment type="subcellular location">
    <subcellularLocation>
        <location evidence="11">Cytoplasm</location>
    </subcellularLocation>
    <text evidence="11">About half TF is bound to the ribosome near the polypeptide exit tunnel while the other half is free in the cytoplasm.</text>
</comment>
<dbReference type="AlphaFoldDB" id="A0A2H0TZ00"/>
<evidence type="ECO:0000259" key="14">
    <source>
        <dbReference type="Pfam" id="PF00254"/>
    </source>
</evidence>
<dbReference type="InterPro" id="IPR001179">
    <property type="entry name" value="PPIase_FKBP_dom"/>
</dbReference>
<comment type="caution">
    <text evidence="17">The sequence shown here is derived from an EMBL/GenBank/DDBJ whole genome shotgun (WGS) entry which is preliminary data.</text>
</comment>
<dbReference type="FunFam" id="3.10.50.40:FF:000001">
    <property type="entry name" value="Trigger factor"/>
    <property type="match status" value="1"/>
</dbReference>
<feature type="region of interest" description="Disordered" evidence="13">
    <location>
        <begin position="431"/>
        <end position="457"/>
    </location>
</feature>
<feature type="domain" description="Trigger factor C-terminal" evidence="16">
    <location>
        <begin position="264"/>
        <end position="424"/>
    </location>
</feature>
<dbReference type="Pfam" id="PF05698">
    <property type="entry name" value="Trigger_C"/>
    <property type="match status" value="1"/>
</dbReference>
<evidence type="ECO:0000256" key="11">
    <source>
        <dbReference type="HAMAP-Rule" id="MF_00303"/>
    </source>
</evidence>
<dbReference type="GO" id="GO:0051301">
    <property type="term" value="P:cell division"/>
    <property type="evidence" value="ECO:0007669"/>
    <property type="project" value="UniProtKB-KW"/>
</dbReference>
<dbReference type="Proteomes" id="UP000230852">
    <property type="component" value="Unassembled WGS sequence"/>
</dbReference>
<name>A0A2H0TZ00_9BACT</name>
<keyword evidence="5 11" id="KW-0132">Cell division</keyword>
<dbReference type="HAMAP" id="MF_00303">
    <property type="entry name" value="Trigger_factor_Tig"/>
    <property type="match status" value="1"/>
</dbReference>
<gene>
    <name evidence="11 17" type="primary">tig</name>
    <name evidence="17" type="ORF">COU28_01510</name>
</gene>
<feature type="coiled-coil region" evidence="12">
    <location>
        <begin position="332"/>
        <end position="390"/>
    </location>
</feature>
<evidence type="ECO:0000256" key="8">
    <source>
        <dbReference type="ARBA" id="ARBA00023235"/>
    </source>
</evidence>
<dbReference type="PANTHER" id="PTHR30560:SF3">
    <property type="entry name" value="TRIGGER FACTOR-LIKE PROTEIN TIG, CHLOROPLASTIC"/>
    <property type="match status" value="1"/>
</dbReference>
<keyword evidence="8 11" id="KW-0413">Isomerase</keyword>
<keyword evidence="9 11" id="KW-0131">Cell cycle</keyword>
<keyword evidence="11" id="KW-0963">Cytoplasm</keyword>
<dbReference type="Pfam" id="PF00254">
    <property type="entry name" value="FKBP_C"/>
    <property type="match status" value="1"/>
</dbReference>
<keyword evidence="12" id="KW-0175">Coiled coil</keyword>
<evidence type="ECO:0000256" key="1">
    <source>
        <dbReference type="ARBA" id="ARBA00000971"/>
    </source>
</evidence>
<sequence>MSMEHKVKKLEKSQMEFTITVSPKDYQKHLEKAAEAVSNRVAIKGFRKGKAPFEMVKKEVGDMKLLQEALEDIIQETFYQAVKAEKVDTIGMPEISVQKMAPDNDVVYTAKVALLPKIELPKLDGLKIKRKVKEVGEKDIDETIDNLLKMQAKEVIKKGKAEKADKIIIDMNLFLDGVPVEGGQANDYGIYLEEAHQHIPGFNDSLLGLQKNDEKEFDLPFPEKYHSQVLAGKTGKFKIKVKDVFTREIPKADAVFAKTLGQDSVEKLRELIKENLGHEAEHKADEIAEIEMFETLIKEAKFDEIPDVLVDAELKKMFYELQHDLEKHGVSIEQYLKDIKKNEKELQEDFRKKATDRAKASLLSREVALENKLEVSAEELEKEMKHMRDYYKDNVQYLENLKKPEVIDSIHNMLLNKKVVAFLADKLVDGPRHTHEDHDHGHSVVEEDQEDHTGHNH</sequence>
<dbReference type="InterPro" id="IPR036611">
    <property type="entry name" value="Trigger_fac_ribosome-bd_sf"/>
</dbReference>
<dbReference type="GO" id="GO:0044183">
    <property type="term" value="F:protein folding chaperone"/>
    <property type="evidence" value="ECO:0007669"/>
    <property type="project" value="TreeGrafter"/>
</dbReference>
<dbReference type="PANTHER" id="PTHR30560">
    <property type="entry name" value="TRIGGER FACTOR CHAPERONE AND PEPTIDYL-PROLYL CIS/TRANS ISOMERASE"/>
    <property type="match status" value="1"/>
</dbReference>
<dbReference type="Gene3D" id="3.10.50.40">
    <property type="match status" value="1"/>
</dbReference>
<dbReference type="GO" id="GO:0051083">
    <property type="term" value="P:'de novo' cotranslational protein folding"/>
    <property type="evidence" value="ECO:0007669"/>
    <property type="project" value="TreeGrafter"/>
</dbReference>
<evidence type="ECO:0000256" key="9">
    <source>
        <dbReference type="ARBA" id="ARBA00023306"/>
    </source>
</evidence>
<dbReference type="InterPro" id="IPR008881">
    <property type="entry name" value="Trigger_fac_ribosome-bd_bac"/>
</dbReference>
<evidence type="ECO:0000256" key="2">
    <source>
        <dbReference type="ARBA" id="ARBA00005464"/>
    </source>
</evidence>
<evidence type="ECO:0000256" key="7">
    <source>
        <dbReference type="ARBA" id="ARBA00023186"/>
    </source>
</evidence>
<evidence type="ECO:0000256" key="12">
    <source>
        <dbReference type="SAM" id="Coils"/>
    </source>
</evidence>
<dbReference type="EC" id="5.2.1.8" evidence="3 11"/>
<evidence type="ECO:0000256" key="3">
    <source>
        <dbReference type="ARBA" id="ARBA00013194"/>
    </source>
</evidence>
<dbReference type="InterPro" id="IPR037041">
    <property type="entry name" value="Trigger_fac_C_sf"/>
</dbReference>
<evidence type="ECO:0000313" key="17">
    <source>
        <dbReference type="EMBL" id="PIR78449.1"/>
    </source>
</evidence>
<proteinExistence type="inferred from homology"/>
<evidence type="ECO:0000256" key="10">
    <source>
        <dbReference type="ARBA" id="ARBA00029986"/>
    </source>
</evidence>
<feature type="domain" description="Trigger factor ribosome-binding bacterial" evidence="15">
    <location>
        <begin position="3"/>
        <end position="147"/>
    </location>
</feature>
<dbReference type="Gene3D" id="3.30.70.1050">
    <property type="entry name" value="Trigger factor ribosome-binding domain"/>
    <property type="match status" value="1"/>
</dbReference>
<evidence type="ECO:0000256" key="5">
    <source>
        <dbReference type="ARBA" id="ARBA00022618"/>
    </source>
</evidence>
<feature type="domain" description="PPIase FKBP-type" evidence="14">
    <location>
        <begin position="159"/>
        <end position="241"/>
    </location>
</feature>
<dbReference type="InterPro" id="IPR046357">
    <property type="entry name" value="PPIase_dom_sf"/>
</dbReference>
<dbReference type="GO" id="GO:0043335">
    <property type="term" value="P:protein unfolding"/>
    <property type="evidence" value="ECO:0007669"/>
    <property type="project" value="TreeGrafter"/>
</dbReference>
<comment type="domain">
    <text evidence="11">Consists of 3 domains; the N-terminus binds the ribosome, the middle domain has PPIase activity, while the C-terminus has intrinsic chaperone activity on its own.</text>
</comment>
<dbReference type="SUPFAM" id="SSF102735">
    <property type="entry name" value="Trigger factor ribosome-binding domain"/>
    <property type="match status" value="1"/>
</dbReference>
<comment type="catalytic activity">
    <reaction evidence="1 11">
        <text>[protein]-peptidylproline (omega=180) = [protein]-peptidylproline (omega=0)</text>
        <dbReference type="Rhea" id="RHEA:16237"/>
        <dbReference type="Rhea" id="RHEA-COMP:10747"/>
        <dbReference type="Rhea" id="RHEA-COMP:10748"/>
        <dbReference type="ChEBI" id="CHEBI:83833"/>
        <dbReference type="ChEBI" id="CHEBI:83834"/>
        <dbReference type="EC" id="5.2.1.8"/>
    </reaction>
</comment>
<dbReference type="GO" id="GO:0005737">
    <property type="term" value="C:cytoplasm"/>
    <property type="evidence" value="ECO:0007669"/>
    <property type="project" value="UniProtKB-SubCell"/>
</dbReference>
<dbReference type="PIRSF" id="PIRSF003095">
    <property type="entry name" value="Trigger_factor"/>
    <property type="match status" value="1"/>
</dbReference>
<dbReference type="Pfam" id="PF05697">
    <property type="entry name" value="Trigger_N"/>
    <property type="match status" value="1"/>
</dbReference>
<evidence type="ECO:0000313" key="18">
    <source>
        <dbReference type="Proteomes" id="UP000230852"/>
    </source>
</evidence>
<comment type="similarity">
    <text evidence="2 11">Belongs to the FKBP-type PPIase family. Tig subfamily.</text>
</comment>
<comment type="function">
    <text evidence="11">Involved in protein export. Acts as a chaperone by maintaining the newly synthesized protein in an open conformation. Functions as a peptidyl-prolyl cis-trans isomerase.</text>
</comment>
<organism evidence="17 18">
    <name type="scientific">Candidatus Magasanikbacteria bacterium CG10_big_fil_rev_8_21_14_0_10_36_16</name>
    <dbReference type="NCBI Taxonomy" id="1974645"/>
    <lineage>
        <taxon>Bacteria</taxon>
        <taxon>Candidatus Magasanikiibacteriota</taxon>
    </lineage>
</organism>